<accession>A0A2P7NTE0</accession>
<dbReference type="GO" id="GO:0004519">
    <property type="term" value="F:endonuclease activity"/>
    <property type="evidence" value="ECO:0007669"/>
    <property type="project" value="InterPro"/>
</dbReference>
<dbReference type="InterPro" id="IPR029501">
    <property type="entry name" value="EndoU_bac"/>
</dbReference>
<comment type="caution">
    <text evidence="3">The sequence shown here is derived from an EMBL/GenBank/DDBJ whole genome shotgun (WGS) entry which is preliminary data.</text>
</comment>
<protein>
    <recommendedName>
        <fullName evidence="2">Bacterial EndoU nuclease domain-containing protein</fullName>
    </recommendedName>
</protein>
<dbReference type="Pfam" id="PF14436">
    <property type="entry name" value="EndoU_bacteria"/>
    <property type="match status" value="1"/>
</dbReference>
<dbReference type="OrthoDB" id="8478289at2"/>
<dbReference type="RefSeq" id="WP_106707492.1">
    <property type="nucleotide sequence ID" value="NZ_PXXU01000038.1"/>
</dbReference>
<name>A0A2P7NTE0_9PROT</name>
<dbReference type="Proteomes" id="UP000241912">
    <property type="component" value="Unassembled WGS sequence"/>
</dbReference>
<dbReference type="EMBL" id="PXXU01000038">
    <property type="protein sequence ID" value="PSJ16730.1"/>
    <property type="molecule type" value="Genomic_DNA"/>
</dbReference>
<keyword evidence="1" id="KW-0732">Signal</keyword>
<feature type="chain" id="PRO_5015121347" description="Bacterial EndoU nuclease domain-containing protein" evidence="1">
    <location>
        <begin position="20"/>
        <end position="183"/>
    </location>
</feature>
<feature type="signal peptide" evidence="1">
    <location>
        <begin position="1"/>
        <end position="19"/>
    </location>
</feature>
<sequence>MKKYIVLVSAILGSASIMAEGINCTALPEWSDPIDDYRLNQRHVFCGEAGKKDRAKGFHAMPDSHAPSHYLSSHPADPANRAGIYTLKQIELTFAGKQYVKSFSSMFPDHCSQAQISKSIVYSLINKTGVCASPNWASCGPNAPKNGGSEYCLGTNGFNFDIATAVLPNDKSRINTGFPIYRP</sequence>
<dbReference type="AlphaFoldDB" id="A0A2P7NTE0"/>
<evidence type="ECO:0000313" key="4">
    <source>
        <dbReference type="Proteomes" id="UP000241912"/>
    </source>
</evidence>
<reference evidence="3 4" key="1">
    <citation type="submission" date="2018-03" db="EMBL/GenBank/DDBJ databases">
        <title>Draft genome of Nitrosomonas supralitoralis APG5.</title>
        <authorList>
            <person name="Urakawa H."/>
            <person name="Lopez J.V."/>
        </authorList>
    </citation>
    <scope>NUCLEOTIDE SEQUENCE [LARGE SCALE GENOMIC DNA]</scope>
    <source>
        <strain evidence="3 4">APG5</strain>
    </source>
</reference>
<evidence type="ECO:0000259" key="2">
    <source>
        <dbReference type="Pfam" id="PF14436"/>
    </source>
</evidence>
<proteinExistence type="predicted"/>
<keyword evidence="4" id="KW-1185">Reference proteome</keyword>
<evidence type="ECO:0000313" key="3">
    <source>
        <dbReference type="EMBL" id="PSJ16730.1"/>
    </source>
</evidence>
<gene>
    <name evidence="3" type="ORF">C7H79_11955</name>
</gene>
<organism evidence="3 4">
    <name type="scientific">Nitrosomonas supralitoralis</name>
    <dbReference type="NCBI Taxonomy" id="2116706"/>
    <lineage>
        <taxon>Bacteria</taxon>
        <taxon>Pseudomonadati</taxon>
        <taxon>Pseudomonadota</taxon>
        <taxon>Betaproteobacteria</taxon>
        <taxon>Nitrosomonadales</taxon>
        <taxon>Nitrosomonadaceae</taxon>
        <taxon>Nitrosomonas</taxon>
    </lineage>
</organism>
<evidence type="ECO:0000256" key="1">
    <source>
        <dbReference type="SAM" id="SignalP"/>
    </source>
</evidence>
<feature type="domain" description="Bacterial EndoU nuclease" evidence="2">
    <location>
        <begin position="41"/>
        <end position="180"/>
    </location>
</feature>